<accession>A0A182JWF0</accession>
<keyword evidence="5" id="KW-0406">Ion transport</keyword>
<feature type="region of interest" description="Disordered" evidence="9">
    <location>
        <begin position="306"/>
        <end position="342"/>
    </location>
</feature>
<dbReference type="FunFam" id="1.10.287.70:FF:000149">
    <property type="entry name" value="Cyclic nucleotide-gated cation channel beta-1"/>
    <property type="match status" value="1"/>
</dbReference>
<dbReference type="GO" id="GO:0005222">
    <property type="term" value="F:intracellularly cAMP-activated cation channel activity"/>
    <property type="evidence" value="ECO:0007669"/>
    <property type="project" value="TreeGrafter"/>
</dbReference>
<keyword evidence="6 10" id="KW-0472">Membrane</keyword>
<feature type="transmembrane region" description="Helical" evidence="10">
    <location>
        <begin position="582"/>
        <end position="600"/>
    </location>
</feature>
<feature type="compositionally biased region" description="Low complexity" evidence="9">
    <location>
        <begin position="379"/>
        <end position="390"/>
    </location>
</feature>
<dbReference type="SUPFAM" id="SSF51206">
    <property type="entry name" value="cAMP-binding domain-like"/>
    <property type="match status" value="1"/>
</dbReference>
<dbReference type="Gene3D" id="2.60.120.10">
    <property type="entry name" value="Jelly Rolls"/>
    <property type="match status" value="1"/>
</dbReference>
<feature type="compositionally biased region" description="Basic and acidic residues" evidence="9">
    <location>
        <begin position="878"/>
        <end position="895"/>
    </location>
</feature>
<dbReference type="GO" id="GO:0017071">
    <property type="term" value="C:intracellular cyclic nucleotide activated cation channel complex"/>
    <property type="evidence" value="ECO:0007669"/>
    <property type="project" value="TreeGrafter"/>
</dbReference>
<keyword evidence="7" id="KW-1071">Ligand-gated ion channel</keyword>
<dbReference type="InterPro" id="IPR018490">
    <property type="entry name" value="cNMP-bd_dom_sf"/>
</dbReference>
<dbReference type="PROSITE" id="PS00889">
    <property type="entry name" value="CNMP_BINDING_2"/>
    <property type="match status" value="1"/>
</dbReference>
<dbReference type="PANTHER" id="PTHR45638">
    <property type="entry name" value="CYCLIC NUCLEOTIDE-GATED CATION CHANNEL SUBUNIT A"/>
    <property type="match status" value="1"/>
</dbReference>
<evidence type="ECO:0000313" key="13">
    <source>
        <dbReference type="Proteomes" id="UP000075881"/>
    </source>
</evidence>
<feature type="compositionally biased region" description="Basic and acidic residues" evidence="9">
    <location>
        <begin position="306"/>
        <end position="318"/>
    </location>
</feature>
<feature type="region of interest" description="Disordered" evidence="9">
    <location>
        <begin position="941"/>
        <end position="965"/>
    </location>
</feature>
<dbReference type="InterPro" id="IPR005821">
    <property type="entry name" value="Ion_trans_dom"/>
</dbReference>
<dbReference type="Pfam" id="PF00520">
    <property type="entry name" value="Ion_trans"/>
    <property type="match status" value="1"/>
</dbReference>
<dbReference type="PROSITE" id="PS00888">
    <property type="entry name" value="CNMP_BINDING_1"/>
    <property type="match status" value="1"/>
</dbReference>
<dbReference type="InterPro" id="IPR000595">
    <property type="entry name" value="cNMP-bd_dom"/>
</dbReference>
<dbReference type="AlphaFoldDB" id="A0A182JWF0"/>
<keyword evidence="8" id="KW-0407">Ion channel</keyword>
<evidence type="ECO:0000259" key="11">
    <source>
        <dbReference type="PROSITE" id="PS50042"/>
    </source>
</evidence>
<dbReference type="STRING" id="43041.A0A182JWF0"/>
<evidence type="ECO:0000256" key="5">
    <source>
        <dbReference type="ARBA" id="ARBA00023065"/>
    </source>
</evidence>
<evidence type="ECO:0000256" key="3">
    <source>
        <dbReference type="ARBA" id="ARBA00022692"/>
    </source>
</evidence>
<evidence type="ECO:0000256" key="4">
    <source>
        <dbReference type="ARBA" id="ARBA00022989"/>
    </source>
</evidence>
<feature type="region of interest" description="Disordered" evidence="9">
    <location>
        <begin position="271"/>
        <end position="290"/>
    </location>
</feature>
<keyword evidence="13" id="KW-1185">Reference proteome</keyword>
<feature type="domain" description="Cyclic nucleotide-binding" evidence="11">
    <location>
        <begin position="750"/>
        <end position="856"/>
    </location>
</feature>
<evidence type="ECO:0000256" key="6">
    <source>
        <dbReference type="ARBA" id="ARBA00023136"/>
    </source>
</evidence>
<dbReference type="SUPFAM" id="SSF81324">
    <property type="entry name" value="Voltage-gated potassium channels"/>
    <property type="match status" value="1"/>
</dbReference>
<evidence type="ECO:0000256" key="8">
    <source>
        <dbReference type="ARBA" id="ARBA00023303"/>
    </source>
</evidence>
<dbReference type="GO" id="GO:0005223">
    <property type="term" value="F:intracellularly cGMP-activated cation channel activity"/>
    <property type="evidence" value="ECO:0007669"/>
    <property type="project" value="TreeGrafter"/>
</dbReference>
<dbReference type="InterPro" id="IPR050866">
    <property type="entry name" value="CNG_cation_channel"/>
</dbReference>
<dbReference type="FunFam" id="1.10.287.630:FF:000001">
    <property type="entry name" value="Cyclic nucleotide-gated channel alpha 3"/>
    <property type="match status" value="1"/>
</dbReference>
<dbReference type="Proteomes" id="UP000075881">
    <property type="component" value="Unassembled WGS sequence"/>
</dbReference>
<feature type="transmembrane region" description="Helical" evidence="10">
    <location>
        <begin position="646"/>
        <end position="667"/>
    </location>
</feature>
<evidence type="ECO:0000256" key="9">
    <source>
        <dbReference type="SAM" id="MobiDB-lite"/>
    </source>
</evidence>
<comment type="subcellular location">
    <subcellularLocation>
        <location evidence="1">Membrane</location>
        <topology evidence="1">Multi-pass membrane protein</topology>
    </subcellularLocation>
</comment>
<sequence length="1032" mass="116930">MSSTSAPSFGVEQVNRSRSETVLSLDGGWPPPRSPHSPFAGWGGRISSNGYYGRFGSRPVIPGQPAWMSGSSGALARTSSRDEVKLHKSLEEISKDIRELEDFISVTEDILRREREQDEQLSLRERQRKAAERTMQLIRSKCSPTKKCFSRTIKKTPDGQRKVLRSPTYKVNITQKRRIKSFSPKGGYKSKLYFRNGKIGCQEAENAVSNLRSTHELVKRIINDESNMLVKLEHQHYTATEQDGLESRSSSVDTPVESLQLCVTESAGTSLCEDETPAPALPSPPQQETVSMVPSGNLNLINGHESPRHAMDDSEHIENGNGISMEPMEDRRNSDYCPSETLPTNGNDFVTVRLRHLATRFSERTRKMRSKLEIPPTPSSSASAPSTAPSMHKHNVNQRTIQNSALTLQSANEMPGCSHNLFCPIFCCGGRSNNVLDPQGKFYIAWLFIVSLSFLYNAWVIPLRSSFPYQTPENTKYWIAMDICADVIYLLDILFVKHRLMYLYEGFWVKDKNLTRKNYMRKLQFKMDLLALVPLDLLYLRFGTEHVVFRAPRLLKIQSFWEFFKLIDRVISSPHIIRVVKTLTYMLYMIHLTACAYYAYSAYQGLGSNRWVFNNKGHAYVRCFAFATKTATSIGKNPKPEKEGELMFMTAAWLMGVFVFALLIGQIRDIIATATRSKSEYKQLVDETLEYMRRLNLPTDLQRRVKMWFTFTWEQQKCLDETHIMDALPANLKTDIAISVHIQTLSKVQLFADCEEALLRELVLKLRSVTFLPGDFVCRKGEVGKEMYIVKTGQVQVMGGPRNDVVLATLYEGSVFGEISLLAINGAEGNRRTADVRSKGFSNLFVLSKSDLNEAIVYYPNAQAILKKRAKSLMRKNAAREKAESQQSIDTKDGEVDVVIRNPPDPTSPKLLKTVIQALPQESAAVQLLMQGFKTVEPAEDEVPELGDERTVEKEVHEPDTASVGSSVEIKHTTEVQIENEKNVELPCDLVYSIKQELMENNSYINLTDAEKYKLLHELSKDEYEDQEKSPV</sequence>
<proteinExistence type="predicted"/>
<feature type="region of interest" description="Disordered" evidence="9">
    <location>
        <begin position="1"/>
        <end position="41"/>
    </location>
</feature>
<evidence type="ECO:0000256" key="7">
    <source>
        <dbReference type="ARBA" id="ARBA00023286"/>
    </source>
</evidence>
<dbReference type="CDD" id="cd00038">
    <property type="entry name" value="CAP_ED"/>
    <property type="match status" value="1"/>
</dbReference>
<dbReference type="PROSITE" id="PS50042">
    <property type="entry name" value="CNMP_BINDING_3"/>
    <property type="match status" value="1"/>
</dbReference>
<keyword evidence="4 10" id="KW-1133">Transmembrane helix</keyword>
<dbReference type="PANTHER" id="PTHR45638:SF1">
    <property type="entry name" value="CYCLIC NUCLEOTIDE-GATED ION CHANNEL SUBUNIT B, ISOFORM A"/>
    <property type="match status" value="1"/>
</dbReference>
<dbReference type="SMART" id="SM00100">
    <property type="entry name" value="cNMP"/>
    <property type="match status" value="1"/>
</dbReference>
<reference evidence="12" key="2">
    <citation type="submission" date="2020-05" db="UniProtKB">
        <authorList>
            <consortium name="EnsemblMetazoa"/>
        </authorList>
    </citation>
    <scope>IDENTIFICATION</scope>
    <source>
        <strain evidence="12">ACHKN1017</strain>
    </source>
</reference>
<dbReference type="FunFam" id="2.60.120.10:FF:000078">
    <property type="entry name" value="Cyclic nucleotide-gated channel"/>
    <property type="match status" value="1"/>
</dbReference>
<dbReference type="GO" id="GO:0044877">
    <property type="term" value="F:protein-containing complex binding"/>
    <property type="evidence" value="ECO:0007669"/>
    <property type="project" value="TreeGrafter"/>
</dbReference>
<organism evidence="12 13">
    <name type="scientific">Anopheles christyi</name>
    <dbReference type="NCBI Taxonomy" id="43041"/>
    <lineage>
        <taxon>Eukaryota</taxon>
        <taxon>Metazoa</taxon>
        <taxon>Ecdysozoa</taxon>
        <taxon>Arthropoda</taxon>
        <taxon>Hexapoda</taxon>
        <taxon>Insecta</taxon>
        <taxon>Pterygota</taxon>
        <taxon>Neoptera</taxon>
        <taxon>Endopterygota</taxon>
        <taxon>Diptera</taxon>
        <taxon>Nematocera</taxon>
        <taxon>Culicoidea</taxon>
        <taxon>Culicidae</taxon>
        <taxon>Anophelinae</taxon>
        <taxon>Anopheles</taxon>
    </lineage>
</organism>
<dbReference type="Gene3D" id="1.10.287.70">
    <property type="match status" value="1"/>
</dbReference>
<keyword evidence="3 10" id="KW-0812">Transmembrane</keyword>
<feature type="region of interest" description="Disordered" evidence="9">
    <location>
        <begin position="877"/>
        <end position="905"/>
    </location>
</feature>
<dbReference type="InterPro" id="IPR014710">
    <property type="entry name" value="RmlC-like_jellyroll"/>
</dbReference>
<dbReference type="Pfam" id="PF00027">
    <property type="entry name" value="cNMP_binding"/>
    <property type="match status" value="1"/>
</dbReference>
<dbReference type="VEuPathDB" id="VectorBase:ACHR002832"/>
<evidence type="ECO:0000313" key="12">
    <source>
        <dbReference type="EnsemblMetazoa" id="ACHR002832-PA"/>
    </source>
</evidence>
<feature type="transmembrane region" description="Helical" evidence="10">
    <location>
        <begin position="442"/>
        <end position="461"/>
    </location>
</feature>
<dbReference type="EnsemblMetazoa" id="ACHR002832-RA">
    <property type="protein sequence ID" value="ACHR002832-PA"/>
    <property type="gene ID" value="ACHR002832"/>
</dbReference>
<feature type="compositionally biased region" description="Basic and acidic residues" evidence="9">
    <location>
        <begin position="947"/>
        <end position="960"/>
    </location>
</feature>
<evidence type="ECO:0000256" key="1">
    <source>
        <dbReference type="ARBA" id="ARBA00004141"/>
    </source>
</evidence>
<protein>
    <recommendedName>
        <fullName evidence="11">Cyclic nucleotide-binding domain-containing protein</fullName>
    </recommendedName>
</protein>
<dbReference type="InterPro" id="IPR018488">
    <property type="entry name" value="cNMP-bd_CS"/>
</dbReference>
<dbReference type="Gene3D" id="1.10.287.630">
    <property type="entry name" value="Helix hairpin bin"/>
    <property type="match status" value="1"/>
</dbReference>
<keyword evidence="2" id="KW-0813">Transport</keyword>
<evidence type="ECO:0000256" key="10">
    <source>
        <dbReference type="SAM" id="Phobius"/>
    </source>
</evidence>
<feature type="region of interest" description="Disordered" evidence="9">
    <location>
        <begin position="368"/>
        <end position="394"/>
    </location>
</feature>
<dbReference type="GO" id="GO:0005886">
    <property type="term" value="C:plasma membrane"/>
    <property type="evidence" value="ECO:0007669"/>
    <property type="project" value="TreeGrafter"/>
</dbReference>
<evidence type="ECO:0000256" key="2">
    <source>
        <dbReference type="ARBA" id="ARBA00022448"/>
    </source>
</evidence>
<reference evidence="13" key="1">
    <citation type="submission" date="2013-03" db="EMBL/GenBank/DDBJ databases">
        <title>The Genome Sequence of Anopheles christyi ACHKN1017.</title>
        <authorList>
            <consortium name="The Broad Institute Genomics Platform"/>
            <person name="Neafsey D.E."/>
            <person name="Besansky N."/>
            <person name="Walker B."/>
            <person name="Young S.K."/>
            <person name="Zeng Q."/>
            <person name="Gargeya S."/>
            <person name="Fitzgerald M."/>
            <person name="Haas B."/>
            <person name="Abouelleil A."/>
            <person name="Allen A.W."/>
            <person name="Alvarado L."/>
            <person name="Arachchi H.M."/>
            <person name="Berlin A.M."/>
            <person name="Chapman S.B."/>
            <person name="Gainer-Dewar J."/>
            <person name="Goldberg J."/>
            <person name="Griggs A."/>
            <person name="Gujja S."/>
            <person name="Hansen M."/>
            <person name="Howarth C."/>
            <person name="Imamovic A."/>
            <person name="Ireland A."/>
            <person name="Larimer J."/>
            <person name="McCowan C."/>
            <person name="Murphy C."/>
            <person name="Pearson M."/>
            <person name="Poon T.W."/>
            <person name="Priest M."/>
            <person name="Roberts A."/>
            <person name="Saif S."/>
            <person name="Shea T."/>
            <person name="Sisk P."/>
            <person name="Sykes S."/>
            <person name="Wortman J."/>
            <person name="Nusbaum C."/>
            <person name="Birren B."/>
        </authorList>
    </citation>
    <scope>NUCLEOTIDE SEQUENCE [LARGE SCALE GENOMIC DNA]</scope>
    <source>
        <strain evidence="13">ACHKN1017</strain>
    </source>
</reference>
<name>A0A182JWF0_9DIPT</name>
<dbReference type="GO" id="GO:0030553">
    <property type="term" value="F:cGMP binding"/>
    <property type="evidence" value="ECO:0007669"/>
    <property type="project" value="TreeGrafter"/>
</dbReference>